<proteinExistence type="predicted"/>
<evidence type="ECO:0000256" key="1">
    <source>
        <dbReference type="SAM" id="Coils"/>
    </source>
</evidence>
<name>A0A318KX56_9FIRM</name>
<evidence type="ECO:0000313" key="3">
    <source>
        <dbReference type="Proteomes" id="UP000247612"/>
    </source>
</evidence>
<feature type="coiled-coil region" evidence="1">
    <location>
        <begin position="16"/>
        <end position="90"/>
    </location>
</feature>
<dbReference type="AlphaFoldDB" id="A0A318KX56"/>
<organism evidence="2 3">
    <name type="scientific">Dielma fastidiosa</name>
    <dbReference type="NCBI Taxonomy" id="1034346"/>
    <lineage>
        <taxon>Bacteria</taxon>
        <taxon>Bacillati</taxon>
        <taxon>Bacillota</taxon>
        <taxon>Erysipelotrichia</taxon>
        <taxon>Erysipelotrichales</taxon>
        <taxon>Erysipelotrichaceae</taxon>
        <taxon>Dielma</taxon>
    </lineage>
</organism>
<dbReference type="EMBL" id="QJKH01000009">
    <property type="protein sequence ID" value="PXX77803.1"/>
    <property type="molecule type" value="Genomic_DNA"/>
</dbReference>
<accession>A0A318KX56</accession>
<evidence type="ECO:0000313" key="2">
    <source>
        <dbReference type="EMBL" id="PXX77803.1"/>
    </source>
</evidence>
<gene>
    <name evidence="2" type="ORF">DES51_10955</name>
</gene>
<dbReference type="STRING" id="1034346.GCA_000313565_02715"/>
<keyword evidence="1" id="KW-0175">Coiled coil</keyword>
<reference evidence="2 3" key="1">
    <citation type="submission" date="2018-05" db="EMBL/GenBank/DDBJ databases">
        <title>Genomic Encyclopedia of Type Strains, Phase IV (KMG-IV): sequencing the most valuable type-strain genomes for metagenomic binning, comparative biology and taxonomic classification.</title>
        <authorList>
            <person name="Goeker M."/>
        </authorList>
    </citation>
    <scope>NUCLEOTIDE SEQUENCE [LARGE SCALE GENOMIC DNA]</scope>
    <source>
        <strain evidence="2 3">JC118</strain>
    </source>
</reference>
<dbReference type="RefSeq" id="WP_022938999.1">
    <property type="nucleotide sequence ID" value="NZ_CABKRQ010000007.1"/>
</dbReference>
<keyword evidence="3" id="KW-1185">Reference proteome</keyword>
<comment type="caution">
    <text evidence="2">The sequence shown here is derived from an EMBL/GenBank/DDBJ whole genome shotgun (WGS) entry which is preliminary data.</text>
</comment>
<dbReference type="Gene3D" id="1.20.5.2950">
    <property type="match status" value="1"/>
</dbReference>
<dbReference type="Proteomes" id="UP000247612">
    <property type="component" value="Unassembled WGS sequence"/>
</dbReference>
<protein>
    <submittedName>
        <fullName evidence="2">DivIVA domain-containing protein</fullName>
    </submittedName>
</protein>
<sequence>MKNLVKFRSVLNGYCKEEVDTYIDQLRNEIKNEQLAVSRLLLQTQKQSERIIAEAESKAQDIIRDAELKHQKLEQSANQAKDQLISEMREDFVELLEMTKQLRKIVLDSQQNFDRSTACVLSALPGEENVDAAIEKIMQMYQVMETSPKLHTDPKTIIQTMNTVPIHQEAERMQETLKVKEPSVTVENIEDLMNSINAQRRG</sequence>